<accession>A0A3S4YHW3</accession>
<evidence type="ECO:0000256" key="1">
    <source>
        <dbReference type="ARBA" id="ARBA00022692"/>
    </source>
</evidence>
<dbReference type="GO" id="GO:0022857">
    <property type="term" value="F:transmembrane transporter activity"/>
    <property type="evidence" value="ECO:0007669"/>
    <property type="project" value="InterPro"/>
</dbReference>
<feature type="transmembrane region" description="Helical" evidence="4">
    <location>
        <begin position="141"/>
        <end position="163"/>
    </location>
</feature>
<keyword evidence="1 4" id="KW-0812">Transmembrane</keyword>
<dbReference type="SUPFAM" id="SSF103473">
    <property type="entry name" value="MFS general substrate transporter"/>
    <property type="match status" value="1"/>
</dbReference>
<gene>
    <name evidence="5" type="ORF">NCTC12227_01314</name>
</gene>
<keyword evidence="3 4" id="KW-0472">Membrane</keyword>
<feature type="transmembrane region" description="Helical" evidence="4">
    <location>
        <begin position="169"/>
        <end position="191"/>
    </location>
</feature>
<evidence type="ECO:0000313" key="6">
    <source>
        <dbReference type="Proteomes" id="UP000268229"/>
    </source>
</evidence>
<feature type="transmembrane region" description="Helical" evidence="4">
    <location>
        <begin position="343"/>
        <end position="368"/>
    </location>
</feature>
<dbReference type="InterPro" id="IPR036259">
    <property type="entry name" value="MFS_trans_sf"/>
</dbReference>
<reference evidence="5 6" key="1">
    <citation type="submission" date="2018-12" db="EMBL/GenBank/DDBJ databases">
        <authorList>
            <consortium name="Pathogen Informatics"/>
        </authorList>
    </citation>
    <scope>NUCLEOTIDE SEQUENCE [LARGE SCALE GENOMIC DNA]</scope>
    <source>
        <strain evidence="5 6">NCTC12227</strain>
    </source>
</reference>
<feature type="transmembrane region" description="Helical" evidence="4">
    <location>
        <begin position="56"/>
        <end position="77"/>
    </location>
</feature>
<evidence type="ECO:0000256" key="4">
    <source>
        <dbReference type="SAM" id="Phobius"/>
    </source>
</evidence>
<organism evidence="5 6">
    <name type="scientific">Neisseria animaloris</name>
    <dbReference type="NCBI Taxonomy" id="326522"/>
    <lineage>
        <taxon>Bacteria</taxon>
        <taxon>Pseudomonadati</taxon>
        <taxon>Pseudomonadota</taxon>
        <taxon>Betaproteobacteria</taxon>
        <taxon>Neisseriales</taxon>
        <taxon>Neisseriaceae</taxon>
        <taxon>Neisseria</taxon>
    </lineage>
</organism>
<dbReference type="STRING" id="326522.BWD08_06220"/>
<keyword evidence="6" id="KW-1185">Reference proteome</keyword>
<feature type="transmembrane region" description="Helical" evidence="4">
    <location>
        <begin position="256"/>
        <end position="272"/>
    </location>
</feature>
<proteinExistence type="predicted"/>
<dbReference type="Proteomes" id="UP000268229">
    <property type="component" value="Chromosome"/>
</dbReference>
<evidence type="ECO:0000256" key="3">
    <source>
        <dbReference type="ARBA" id="ARBA00023136"/>
    </source>
</evidence>
<feature type="transmembrane region" description="Helical" evidence="4">
    <location>
        <begin position="219"/>
        <end position="244"/>
    </location>
</feature>
<dbReference type="CDD" id="cd06174">
    <property type="entry name" value="MFS"/>
    <property type="match status" value="1"/>
</dbReference>
<keyword evidence="2 4" id="KW-1133">Transmembrane helix</keyword>
<dbReference type="EMBL" id="LR134516">
    <property type="protein sequence ID" value="VEJ21572.1"/>
    <property type="molecule type" value="Genomic_DNA"/>
</dbReference>
<sequence>MTTTKQVSQRTGISMFFILLLAYITFAASWVGGSTLSPQILETYFDGHVSSVVGQVINYTITIARIFANFLAAYFLIKLGVKKAVTLALGLLCFSLIAVWLPNYWFYTVARMIMALGGSMIMVYMNPIVARFVSQHYKLTYSALITASYNIGAFIIAVLFTVWSDELHADWRITLSAIALLTVILFTLWLVKAENFDTAGQPDGSVKQYGYKQALADPFIWKISLGFGGYLFLYVMSLTSLPAIFPKHVDTIDKSMMLLAVSGGGILGTLIMMRVKLERTRRPVLLLAGAGMIGTMAAAFLTAPAMPAISYLLMFASGCIMFMQYPVFLNLPHELPNMSPQRITIMFGLIWALAYSLYTILNFLWSLILDHTGWTTSLIFYFTCSCLYLLAVYLLPETYRKTAN</sequence>
<feature type="transmembrane region" description="Helical" evidence="4">
    <location>
        <begin position="108"/>
        <end position="129"/>
    </location>
</feature>
<evidence type="ECO:0000256" key="2">
    <source>
        <dbReference type="ARBA" id="ARBA00022989"/>
    </source>
</evidence>
<dbReference type="AlphaFoldDB" id="A0A3S4YHW3"/>
<dbReference type="KEGG" id="nani:NCTC12227_01314"/>
<dbReference type="InterPro" id="IPR011701">
    <property type="entry name" value="MFS"/>
</dbReference>
<protein>
    <submittedName>
        <fullName evidence="5">Major Facilitator Superfamily</fullName>
    </submittedName>
</protein>
<dbReference type="Pfam" id="PF07690">
    <property type="entry name" value="MFS_1"/>
    <property type="match status" value="1"/>
</dbReference>
<feature type="transmembrane region" description="Helical" evidence="4">
    <location>
        <begin position="374"/>
        <end position="395"/>
    </location>
</feature>
<evidence type="ECO:0000313" key="5">
    <source>
        <dbReference type="EMBL" id="VEJ21572.1"/>
    </source>
</evidence>
<dbReference type="Gene3D" id="1.20.1250.20">
    <property type="entry name" value="MFS general substrate transporter like domains"/>
    <property type="match status" value="2"/>
</dbReference>
<name>A0A3S4YHW3_9NEIS</name>
<dbReference type="OrthoDB" id="8595469at2"/>
<feature type="transmembrane region" description="Helical" evidence="4">
    <location>
        <begin position="284"/>
        <end position="303"/>
    </location>
</feature>
<feature type="transmembrane region" description="Helical" evidence="4">
    <location>
        <begin position="309"/>
        <end position="331"/>
    </location>
</feature>
<feature type="transmembrane region" description="Helical" evidence="4">
    <location>
        <begin position="84"/>
        <end position="102"/>
    </location>
</feature>
<feature type="transmembrane region" description="Helical" evidence="4">
    <location>
        <begin position="12"/>
        <end position="36"/>
    </location>
</feature>